<dbReference type="Proteomes" id="UP000321899">
    <property type="component" value="Unassembled WGS sequence"/>
</dbReference>
<protein>
    <recommendedName>
        <fullName evidence="7">DNA 3'-5' helicase</fullName>
        <ecNumber evidence="7">5.6.2.4</ecNumber>
    </recommendedName>
</protein>
<evidence type="ECO:0000256" key="9">
    <source>
        <dbReference type="PROSITE-ProRule" id="PRU00560"/>
    </source>
</evidence>
<dbReference type="RefSeq" id="WP_139448798.1">
    <property type="nucleotide sequence ID" value="NZ_VDMB01000011.1"/>
</dbReference>
<dbReference type="InterPro" id="IPR000212">
    <property type="entry name" value="DNA_helicase_UvrD/REP"/>
</dbReference>
<evidence type="ECO:0000313" key="11">
    <source>
        <dbReference type="EMBL" id="TYT74472.1"/>
    </source>
</evidence>
<evidence type="ECO:0000256" key="1">
    <source>
        <dbReference type="ARBA" id="ARBA00022741"/>
    </source>
</evidence>
<sequence length="709" mass="81729">MAINDIQVAISDDFFSAFARIPQKQQTKVQHFLTKFQQDPTASGINYEKLHQCRDPRIRSVRIDQTYRGIVLQPKSGNVYMLLWVDHHDRAYEWAKNRICDINPQLGAVQIYRVTEKEAPQTPEEKKDSAMFSGLRDKDLLRLGLPEKLLGEVRNLETQQDLKDFKESCPEHVYEALVWLSQGESYEDVLSIISEQGIQEKEVVDTEDFTSALDHPVSRHKFYIAATEKALLDMLHAPLENWRTFLHPSQRRLVEKSWSGAVRVLGGAGTGKTVVAMHRAKWLAENMKRESKDRILFTTFTRNLAADIQANLEKIMEAEDFARIEVVNLDKWVVDFLLEQGHGFTVDYGEKSKELWQQALEILPPELNFSMGFLREEWEEVIQPFEISDLVSYVRTERRGRGIALGRQEREGLWPVFERYMALMDQEKIREPADMMRDARFYLEKDNNFVFRHIIVDEAQDMGMQAFRLLRAMVAEGPDDLFIVGDAHQRIYSVHGALSQCGIRIVGRSTKLRINYRTTEETRRWAMSLMKDVFVDDLDEGEDLEDGYISLIHGTEPHLLAAENLDDECDAIEAHLKMINTNDGALNACCVVLRTHRLLQLYSSELEKRGLVLYPLLPSRPDDRNEPGVRIGTMHRVKGLEFDHMLICGMNEDAMPLMSHAMKSEDPEIRKKAEMRDRALLFMAVTRAKKSVFLSGNGKISPWLNESRA</sequence>
<keyword evidence="5" id="KW-0413">Isomerase</keyword>
<feature type="binding site" evidence="9">
    <location>
        <begin position="266"/>
        <end position="273"/>
    </location>
    <ligand>
        <name>ATP</name>
        <dbReference type="ChEBI" id="CHEBI:30616"/>
    </ligand>
</feature>
<accession>A0A5S5MFH0</accession>
<dbReference type="GO" id="GO:0000725">
    <property type="term" value="P:recombinational repair"/>
    <property type="evidence" value="ECO:0007669"/>
    <property type="project" value="TreeGrafter"/>
</dbReference>
<dbReference type="GO" id="GO:0016887">
    <property type="term" value="F:ATP hydrolysis activity"/>
    <property type="evidence" value="ECO:0007669"/>
    <property type="project" value="RHEA"/>
</dbReference>
<evidence type="ECO:0000259" key="10">
    <source>
        <dbReference type="PROSITE" id="PS51198"/>
    </source>
</evidence>
<evidence type="ECO:0000256" key="3">
    <source>
        <dbReference type="ARBA" id="ARBA00022806"/>
    </source>
</evidence>
<comment type="catalytic activity">
    <reaction evidence="8">
        <text>ATP + H2O = ADP + phosphate + H(+)</text>
        <dbReference type="Rhea" id="RHEA:13065"/>
        <dbReference type="ChEBI" id="CHEBI:15377"/>
        <dbReference type="ChEBI" id="CHEBI:15378"/>
        <dbReference type="ChEBI" id="CHEBI:30616"/>
        <dbReference type="ChEBI" id="CHEBI:43474"/>
        <dbReference type="ChEBI" id="CHEBI:456216"/>
        <dbReference type="EC" id="5.6.2.4"/>
    </reaction>
</comment>
<reference evidence="11 12" key="1">
    <citation type="submission" date="2019-06" db="EMBL/GenBank/DDBJ databases">
        <title>Desulfobotulus mexicanus sp. nov., a novel sulfate-reducing bacterium isolated from the sediment of an alkaline crater lake in Mexico.</title>
        <authorList>
            <person name="Hirschler-Rea A."/>
        </authorList>
    </citation>
    <scope>NUCLEOTIDE SEQUENCE [LARGE SCALE GENOMIC DNA]</scope>
    <source>
        <strain evidence="11 12">PAR22N</strain>
    </source>
</reference>
<dbReference type="OrthoDB" id="5441773at2"/>
<dbReference type="GO" id="GO:0043138">
    <property type="term" value="F:3'-5' DNA helicase activity"/>
    <property type="evidence" value="ECO:0007669"/>
    <property type="project" value="UniProtKB-EC"/>
</dbReference>
<gene>
    <name evidence="11" type="ORF">FIM25_09980</name>
</gene>
<dbReference type="Pfam" id="PF13361">
    <property type="entry name" value="UvrD_C"/>
    <property type="match status" value="1"/>
</dbReference>
<dbReference type="EMBL" id="VDMB01000011">
    <property type="protein sequence ID" value="TYT74472.1"/>
    <property type="molecule type" value="Genomic_DNA"/>
</dbReference>
<dbReference type="InterPro" id="IPR014017">
    <property type="entry name" value="DNA_helicase_UvrD-like_C"/>
</dbReference>
<comment type="caution">
    <text evidence="11">The sequence shown here is derived from an EMBL/GenBank/DDBJ whole genome shotgun (WGS) entry which is preliminary data.</text>
</comment>
<keyword evidence="2 9" id="KW-0378">Hydrolase</keyword>
<evidence type="ECO:0000256" key="5">
    <source>
        <dbReference type="ARBA" id="ARBA00023235"/>
    </source>
</evidence>
<proteinExistence type="predicted"/>
<evidence type="ECO:0000256" key="4">
    <source>
        <dbReference type="ARBA" id="ARBA00022840"/>
    </source>
</evidence>
<dbReference type="SUPFAM" id="SSF52540">
    <property type="entry name" value="P-loop containing nucleoside triphosphate hydrolases"/>
    <property type="match status" value="1"/>
</dbReference>
<organism evidence="11 12">
    <name type="scientific">Desulfobotulus mexicanus</name>
    <dbReference type="NCBI Taxonomy" id="2586642"/>
    <lineage>
        <taxon>Bacteria</taxon>
        <taxon>Pseudomonadati</taxon>
        <taxon>Thermodesulfobacteriota</taxon>
        <taxon>Desulfobacteria</taxon>
        <taxon>Desulfobacterales</taxon>
        <taxon>Desulfobacteraceae</taxon>
        <taxon>Desulfobotulus</taxon>
    </lineage>
</organism>
<name>A0A5S5MFH0_9BACT</name>
<dbReference type="PANTHER" id="PTHR11070:SF45">
    <property type="entry name" value="DNA 3'-5' HELICASE"/>
    <property type="match status" value="1"/>
</dbReference>
<dbReference type="PANTHER" id="PTHR11070">
    <property type="entry name" value="UVRD / RECB / PCRA DNA HELICASE FAMILY MEMBER"/>
    <property type="match status" value="1"/>
</dbReference>
<dbReference type="Gene3D" id="3.40.50.300">
    <property type="entry name" value="P-loop containing nucleotide triphosphate hydrolases"/>
    <property type="match status" value="2"/>
</dbReference>
<evidence type="ECO:0000256" key="6">
    <source>
        <dbReference type="ARBA" id="ARBA00034617"/>
    </source>
</evidence>
<keyword evidence="12" id="KW-1185">Reference proteome</keyword>
<comment type="catalytic activity">
    <reaction evidence="6">
        <text>Couples ATP hydrolysis with the unwinding of duplex DNA by translocating in the 3'-5' direction.</text>
        <dbReference type="EC" id="5.6.2.4"/>
    </reaction>
</comment>
<dbReference type="SUPFAM" id="SSF143011">
    <property type="entry name" value="RelE-like"/>
    <property type="match status" value="1"/>
</dbReference>
<keyword evidence="4 9" id="KW-0067">ATP-binding</keyword>
<dbReference type="Pfam" id="PF00580">
    <property type="entry name" value="UvrD-helicase"/>
    <property type="match status" value="1"/>
</dbReference>
<dbReference type="EC" id="5.6.2.4" evidence="7"/>
<keyword evidence="3 9" id="KW-0347">Helicase</keyword>
<dbReference type="InterPro" id="IPR014016">
    <property type="entry name" value="UvrD-like_ATP-bd"/>
</dbReference>
<dbReference type="GO" id="GO:0005524">
    <property type="term" value="F:ATP binding"/>
    <property type="evidence" value="ECO:0007669"/>
    <property type="project" value="UniProtKB-UniRule"/>
</dbReference>
<evidence type="ECO:0000256" key="7">
    <source>
        <dbReference type="ARBA" id="ARBA00034808"/>
    </source>
</evidence>
<feature type="domain" description="UvrD-like helicase ATP-binding" evidence="10">
    <location>
        <begin position="245"/>
        <end position="526"/>
    </location>
</feature>
<evidence type="ECO:0000256" key="2">
    <source>
        <dbReference type="ARBA" id="ARBA00022801"/>
    </source>
</evidence>
<dbReference type="GO" id="GO:0005829">
    <property type="term" value="C:cytosol"/>
    <property type="evidence" value="ECO:0007669"/>
    <property type="project" value="TreeGrafter"/>
</dbReference>
<dbReference type="PROSITE" id="PS51198">
    <property type="entry name" value="UVRD_HELICASE_ATP_BIND"/>
    <property type="match status" value="1"/>
</dbReference>
<dbReference type="InterPro" id="IPR035093">
    <property type="entry name" value="RelE/ParE_toxin_dom_sf"/>
</dbReference>
<evidence type="ECO:0000256" key="8">
    <source>
        <dbReference type="ARBA" id="ARBA00048988"/>
    </source>
</evidence>
<keyword evidence="1 9" id="KW-0547">Nucleotide-binding</keyword>
<evidence type="ECO:0000313" key="12">
    <source>
        <dbReference type="Proteomes" id="UP000321899"/>
    </source>
</evidence>
<dbReference type="AlphaFoldDB" id="A0A5S5MFH0"/>
<dbReference type="GO" id="GO:0003677">
    <property type="term" value="F:DNA binding"/>
    <property type="evidence" value="ECO:0007669"/>
    <property type="project" value="InterPro"/>
</dbReference>
<dbReference type="InterPro" id="IPR027417">
    <property type="entry name" value="P-loop_NTPase"/>
</dbReference>